<protein>
    <submittedName>
        <fullName evidence="1">Putative sodium/metabolite cotransporter BASS1ic</fullName>
    </submittedName>
</protein>
<reference evidence="1" key="1">
    <citation type="submission" date="2018-02" db="EMBL/GenBank/DDBJ databases">
        <title>Rhizophora mucronata_Transcriptome.</title>
        <authorList>
            <person name="Meera S.P."/>
            <person name="Sreeshan A."/>
            <person name="Augustine A."/>
        </authorList>
    </citation>
    <scope>NUCLEOTIDE SEQUENCE</scope>
    <source>
        <tissue evidence="1">Leaf</tissue>
    </source>
</reference>
<sequence>MAECVIHCSKPLPSLRDCWRDCCLPETIRFCLVCEERARFL</sequence>
<accession>A0A2P2IM91</accession>
<proteinExistence type="predicted"/>
<dbReference type="EMBL" id="GGEC01001877">
    <property type="protein sequence ID" value="MBW82360.1"/>
    <property type="molecule type" value="Transcribed_RNA"/>
</dbReference>
<name>A0A2P2IM91_RHIMU</name>
<organism evidence="1">
    <name type="scientific">Rhizophora mucronata</name>
    <name type="common">Asiatic mangrove</name>
    <dbReference type="NCBI Taxonomy" id="61149"/>
    <lineage>
        <taxon>Eukaryota</taxon>
        <taxon>Viridiplantae</taxon>
        <taxon>Streptophyta</taxon>
        <taxon>Embryophyta</taxon>
        <taxon>Tracheophyta</taxon>
        <taxon>Spermatophyta</taxon>
        <taxon>Magnoliopsida</taxon>
        <taxon>eudicotyledons</taxon>
        <taxon>Gunneridae</taxon>
        <taxon>Pentapetalae</taxon>
        <taxon>rosids</taxon>
        <taxon>fabids</taxon>
        <taxon>Malpighiales</taxon>
        <taxon>Rhizophoraceae</taxon>
        <taxon>Rhizophora</taxon>
    </lineage>
</organism>
<evidence type="ECO:0000313" key="1">
    <source>
        <dbReference type="EMBL" id="MBW82360.1"/>
    </source>
</evidence>
<dbReference type="AlphaFoldDB" id="A0A2P2IM91"/>